<keyword evidence="2 7" id="KW-0698">rRNA processing</keyword>
<dbReference type="CDD" id="cd02440">
    <property type="entry name" value="AdoMet_MTases"/>
    <property type="match status" value="1"/>
</dbReference>
<evidence type="ECO:0000256" key="5">
    <source>
        <dbReference type="ARBA" id="ARBA00022691"/>
    </source>
</evidence>
<evidence type="ECO:0000256" key="4">
    <source>
        <dbReference type="ARBA" id="ARBA00022679"/>
    </source>
</evidence>
<dbReference type="SUPFAM" id="SSF53335">
    <property type="entry name" value="S-adenosyl-L-methionine-dependent methyltransferases"/>
    <property type="match status" value="1"/>
</dbReference>
<comment type="catalytic activity">
    <reaction evidence="7">
        <text>adenosine(1518)/adenosine(1519) in 16S rRNA + 4 S-adenosyl-L-methionine = N(6)-dimethyladenosine(1518)/N(6)-dimethyladenosine(1519) in 16S rRNA + 4 S-adenosyl-L-homocysteine + 4 H(+)</text>
        <dbReference type="Rhea" id="RHEA:19609"/>
        <dbReference type="Rhea" id="RHEA-COMP:10232"/>
        <dbReference type="Rhea" id="RHEA-COMP:10233"/>
        <dbReference type="ChEBI" id="CHEBI:15378"/>
        <dbReference type="ChEBI" id="CHEBI:57856"/>
        <dbReference type="ChEBI" id="CHEBI:59789"/>
        <dbReference type="ChEBI" id="CHEBI:74411"/>
        <dbReference type="ChEBI" id="CHEBI:74493"/>
        <dbReference type="EC" id="2.1.1.182"/>
    </reaction>
</comment>
<feature type="binding site" evidence="7 8">
    <location>
        <position position="10"/>
    </location>
    <ligand>
        <name>S-adenosyl-L-methionine</name>
        <dbReference type="ChEBI" id="CHEBI:59789"/>
    </ligand>
</feature>
<gene>
    <name evidence="7 10" type="primary">rsmA</name>
    <name evidence="7" type="synonym">ksgA</name>
    <name evidence="10" type="ORF">ENN04_04245</name>
</gene>
<evidence type="ECO:0000256" key="1">
    <source>
        <dbReference type="ARBA" id="ARBA00022490"/>
    </source>
</evidence>
<dbReference type="AlphaFoldDB" id="A0A7C5WYV0"/>
<evidence type="ECO:0000313" key="10">
    <source>
        <dbReference type="EMBL" id="HHO73830.1"/>
    </source>
</evidence>
<feature type="binding site" evidence="7 8">
    <location>
        <position position="59"/>
    </location>
    <ligand>
        <name>S-adenosyl-L-methionine</name>
        <dbReference type="ChEBI" id="CHEBI:59789"/>
    </ligand>
</feature>
<dbReference type="PANTHER" id="PTHR11727">
    <property type="entry name" value="DIMETHYLADENOSINE TRANSFERASE"/>
    <property type="match status" value="1"/>
</dbReference>
<evidence type="ECO:0000256" key="3">
    <source>
        <dbReference type="ARBA" id="ARBA00022603"/>
    </source>
</evidence>
<dbReference type="PANTHER" id="PTHR11727:SF7">
    <property type="entry name" value="DIMETHYLADENOSINE TRANSFERASE-RELATED"/>
    <property type="match status" value="1"/>
</dbReference>
<protein>
    <recommendedName>
        <fullName evidence="7">Ribosomal RNA small subunit methyltransferase A</fullName>
        <ecNumber evidence="7">2.1.1.182</ecNumber>
    </recommendedName>
    <alternativeName>
        <fullName evidence="7">16S rRNA (adenine(1518)-N(6)/adenine(1519)-N(6))-dimethyltransferase</fullName>
    </alternativeName>
    <alternativeName>
        <fullName evidence="7">16S rRNA dimethyladenosine transferase</fullName>
    </alternativeName>
    <alternativeName>
        <fullName evidence="7">16S rRNA dimethylase</fullName>
    </alternativeName>
    <alternativeName>
        <fullName evidence="7">S-adenosylmethionine-6-N', N'-adenosyl(rRNA) dimethyltransferase</fullName>
    </alternativeName>
</protein>
<dbReference type="HAMAP" id="MF_00607">
    <property type="entry name" value="16SrRNA_methyltr_A"/>
    <property type="match status" value="1"/>
</dbReference>
<dbReference type="NCBIfam" id="TIGR00755">
    <property type="entry name" value="ksgA"/>
    <property type="match status" value="1"/>
</dbReference>
<dbReference type="Pfam" id="PF00398">
    <property type="entry name" value="RrnaAD"/>
    <property type="match status" value="1"/>
</dbReference>
<keyword evidence="3 7" id="KW-0489">Methyltransferase</keyword>
<dbReference type="PROSITE" id="PS51689">
    <property type="entry name" value="SAM_RNA_A_N6_MT"/>
    <property type="match status" value="1"/>
</dbReference>
<keyword evidence="4 7" id="KW-0808">Transferase</keyword>
<dbReference type="SMART" id="SM00650">
    <property type="entry name" value="rADc"/>
    <property type="match status" value="1"/>
</dbReference>
<feature type="binding site" evidence="7 8">
    <location>
        <position position="37"/>
    </location>
    <ligand>
        <name>S-adenosyl-L-methionine</name>
        <dbReference type="ChEBI" id="CHEBI:59789"/>
    </ligand>
</feature>
<dbReference type="EMBL" id="DSAC01000052">
    <property type="protein sequence ID" value="HHO73830.1"/>
    <property type="molecule type" value="Genomic_DNA"/>
</dbReference>
<dbReference type="Gene3D" id="1.10.8.100">
    <property type="entry name" value="Ribosomal RNA adenine dimethylase-like, domain 2"/>
    <property type="match status" value="1"/>
</dbReference>
<dbReference type="InterPro" id="IPR023165">
    <property type="entry name" value="rRNA_Ade_diMease-like_C"/>
</dbReference>
<feature type="binding site" evidence="7 8">
    <location>
        <position position="100"/>
    </location>
    <ligand>
        <name>S-adenosyl-L-methionine</name>
        <dbReference type="ChEBI" id="CHEBI:59789"/>
    </ligand>
</feature>
<evidence type="ECO:0000256" key="2">
    <source>
        <dbReference type="ARBA" id="ARBA00022552"/>
    </source>
</evidence>
<dbReference type="InterPro" id="IPR029063">
    <property type="entry name" value="SAM-dependent_MTases_sf"/>
</dbReference>
<name>A0A7C5WYV0_9AQUI</name>
<dbReference type="GO" id="GO:0052908">
    <property type="term" value="F:16S rRNA (adenine(1518)-N(6)/adenine(1519)-N(6))-dimethyltransferase activity"/>
    <property type="evidence" value="ECO:0007669"/>
    <property type="project" value="UniProtKB-EC"/>
</dbReference>
<accession>A0A7C5WYV0</accession>
<comment type="similarity">
    <text evidence="7">Belongs to the class I-like SAM-binding methyltransferase superfamily. rRNA adenine N(6)-methyltransferase family. RsmA subfamily.</text>
</comment>
<dbReference type="InterPro" id="IPR020596">
    <property type="entry name" value="rRNA_Ade_Mease_Trfase_CS"/>
</dbReference>
<comment type="subcellular location">
    <subcellularLocation>
        <location evidence="7">Cytoplasm</location>
    </subcellularLocation>
</comment>
<dbReference type="GO" id="GO:0003723">
    <property type="term" value="F:RNA binding"/>
    <property type="evidence" value="ECO:0007669"/>
    <property type="project" value="UniProtKB-UniRule"/>
</dbReference>
<evidence type="ECO:0000256" key="8">
    <source>
        <dbReference type="PROSITE-ProRule" id="PRU01026"/>
    </source>
</evidence>
<proteinExistence type="inferred from homology"/>
<comment type="function">
    <text evidence="7">Specifically dimethylates two adjacent adenosines (A1518 and A1519) in the loop of a conserved hairpin near the 3'-end of 16S rRNA in the 30S particle. May play a critical role in biogenesis of 30S subunits.</text>
</comment>
<dbReference type="Gene3D" id="3.40.50.150">
    <property type="entry name" value="Vaccinia Virus protein VP39"/>
    <property type="match status" value="1"/>
</dbReference>
<dbReference type="EC" id="2.1.1.182" evidence="7"/>
<comment type="caution">
    <text evidence="10">The sequence shown here is derived from an EMBL/GenBank/DDBJ whole genome shotgun (WGS) entry which is preliminary data.</text>
</comment>
<feature type="domain" description="Ribosomal RNA adenine methylase transferase N-terminal" evidence="9">
    <location>
        <begin position="17"/>
        <end position="180"/>
    </location>
</feature>
<dbReference type="GO" id="GO:0005829">
    <property type="term" value="C:cytosol"/>
    <property type="evidence" value="ECO:0007669"/>
    <property type="project" value="TreeGrafter"/>
</dbReference>
<reference evidence="10" key="1">
    <citation type="journal article" date="2020" name="mSystems">
        <title>Genome- and Community-Level Interaction Insights into Carbon Utilization and Element Cycling Functions of Hydrothermarchaeota in Hydrothermal Sediment.</title>
        <authorList>
            <person name="Zhou Z."/>
            <person name="Liu Y."/>
            <person name="Xu W."/>
            <person name="Pan J."/>
            <person name="Luo Z.H."/>
            <person name="Li M."/>
        </authorList>
    </citation>
    <scope>NUCLEOTIDE SEQUENCE [LARGE SCALE GENOMIC DNA]</scope>
    <source>
        <strain evidence="10">SpSt-114</strain>
    </source>
</reference>
<evidence type="ECO:0000259" key="9">
    <source>
        <dbReference type="SMART" id="SM00650"/>
    </source>
</evidence>
<feature type="binding site" evidence="7 8">
    <location>
        <position position="12"/>
    </location>
    <ligand>
        <name>S-adenosyl-L-methionine</name>
        <dbReference type="ChEBI" id="CHEBI:59789"/>
    </ligand>
</feature>
<keyword evidence="1 7" id="KW-0963">Cytoplasm</keyword>
<sequence length="242" mass="27926">MRLKKFYGQHLLVSPGVLKRIVEFARLNAEDIVVEIGPGTGNLTKEILKEPIKELHCLEIDKDMIEELKKLQDPRLKIYHTDASVFDYCLLGNSLKLLGNLPYNSASLILERTVLSHRCVELAVFMVQKEVAQKLVKGLSWLGVFVKTFFETEYLMTVPPRFFLPPPKVQSAVIRLTKKEPTPEIEPTEYKAFLTKLFSLRRKALKNKFPEELLRRASVDPQRRVEGLSLEEIQRLYFLSKA</sequence>
<organism evidence="10">
    <name type="scientific">Thermocrinis ruber</name>
    <dbReference type="NCBI Taxonomy" id="75906"/>
    <lineage>
        <taxon>Bacteria</taxon>
        <taxon>Pseudomonadati</taxon>
        <taxon>Aquificota</taxon>
        <taxon>Aquificia</taxon>
        <taxon>Aquificales</taxon>
        <taxon>Aquificaceae</taxon>
        <taxon>Thermocrinis</taxon>
    </lineage>
</organism>
<dbReference type="InterPro" id="IPR020598">
    <property type="entry name" value="rRNA_Ade_methylase_Trfase_N"/>
</dbReference>
<keyword evidence="6 7" id="KW-0694">RNA-binding</keyword>
<feature type="binding site" evidence="7 8">
    <location>
        <position position="82"/>
    </location>
    <ligand>
        <name>S-adenosyl-L-methionine</name>
        <dbReference type="ChEBI" id="CHEBI:59789"/>
    </ligand>
</feature>
<evidence type="ECO:0000256" key="6">
    <source>
        <dbReference type="ARBA" id="ARBA00022884"/>
    </source>
</evidence>
<dbReference type="InterPro" id="IPR001737">
    <property type="entry name" value="KsgA/Erm"/>
</dbReference>
<keyword evidence="5 7" id="KW-0949">S-adenosyl-L-methionine</keyword>
<dbReference type="PROSITE" id="PS01131">
    <property type="entry name" value="RRNA_A_DIMETH"/>
    <property type="match status" value="1"/>
</dbReference>
<evidence type="ECO:0000256" key="7">
    <source>
        <dbReference type="HAMAP-Rule" id="MF_00607"/>
    </source>
</evidence>
<dbReference type="InterPro" id="IPR011530">
    <property type="entry name" value="rRNA_adenine_dimethylase"/>
</dbReference>